<protein>
    <recommendedName>
        <fullName evidence="4">DUF4239 domain-containing protein</fullName>
    </recommendedName>
</protein>
<dbReference type="Pfam" id="PF14023">
    <property type="entry name" value="Bestrophin-like"/>
    <property type="match status" value="1"/>
</dbReference>
<evidence type="ECO:0000256" key="1">
    <source>
        <dbReference type="SAM" id="Phobius"/>
    </source>
</evidence>
<feature type="transmembrane region" description="Helical" evidence="1">
    <location>
        <begin position="211"/>
        <end position="231"/>
    </location>
</feature>
<gene>
    <name evidence="2" type="ORF">Rmf_02980</name>
</gene>
<name>A0ABN6NYE3_9PROT</name>
<keyword evidence="3" id="KW-1185">Reference proteome</keyword>
<evidence type="ECO:0000313" key="2">
    <source>
        <dbReference type="EMBL" id="BDG70369.1"/>
    </source>
</evidence>
<feature type="transmembrane region" description="Helical" evidence="1">
    <location>
        <begin position="187"/>
        <end position="205"/>
    </location>
</feature>
<sequence length="269" mass="28457">MHALPSLHDLPSTLVYAIFMAASGSAAALACVLLAPVIRAPQTKEMLDVAMRTTGAITAALTLTLAFCAVQARSQMADAQRLVQAEANAIAGLARMADRIGPAGRPLLPAITAYAREIRAVEFPAMTRDGRQDTTQLRAEALEDAVYLAAAALPESLAADLIDQADQVETTREARLQAAGAALPTQFWMLILLLGGLLLATGPLYPARPHVVAMLAIQSAALSALVAFVFLMDQPFRGELTVSAEPYRVLEHSLAHRGTAARPARTVSQ</sequence>
<keyword evidence="1" id="KW-1133">Transmembrane helix</keyword>
<keyword evidence="1" id="KW-0472">Membrane</keyword>
<dbReference type="RefSeq" id="WP_244457704.1">
    <property type="nucleotide sequence ID" value="NZ_AP025637.1"/>
</dbReference>
<evidence type="ECO:0008006" key="4">
    <source>
        <dbReference type="Google" id="ProtNLM"/>
    </source>
</evidence>
<keyword evidence="1" id="KW-0812">Transmembrane</keyword>
<dbReference type="EMBL" id="AP025637">
    <property type="protein sequence ID" value="BDG70369.1"/>
    <property type="molecule type" value="Genomic_DNA"/>
</dbReference>
<proteinExistence type="predicted"/>
<accession>A0ABN6NYE3</accession>
<feature type="transmembrane region" description="Helical" evidence="1">
    <location>
        <begin position="14"/>
        <end position="38"/>
    </location>
</feature>
<dbReference type="Proteomes" id="UP000831327">
    <property type="component" value="Chromosome"/>
</dbReference>
<dbReference type="InterPro" id="IPR025333">
    <property type="entry name" value="DUF4239"/>
</dbReference>
<organism evidence="2 3">
    <name type="scientific">Roseomonas fluvialis</name>
    <dbReference type="NCBI Taxonomy" id="1750527"/>
    <lineage>
        <taxon>Bacteria</taxon>
        <taxon>Pseudomonadati</taxon>
        <taxon>Pseudomonadota</taxon>
        <taxon>Alphaproteobacteria</taxon>
        <taxon>Acetobacterales</taxon>
        <taxon>Roseomonadaceae</taxon>
        <taxon>Roseomonas</taxon>
    </lineage>
</organism>
<evidence type="ECO:0000313" key="3">
    <source>
        <dbReference type="Proteomes" id="UP000831327"/>
    </source>
</evidence>
<reference evidence="2 3" key="1">
    <citation type="journal article" date="2016" name="Microbes Environ.">
        <title>Phylogenetically diverse aerobic anoxygenic phototrophic bacteria isolated from epilithic biofilms in Tama river, Japan.</title>
        <authorList>
            <person name="Hirose S."/>
            <person name="Matsuura K."/>
            <person name="Haruta S."/>
        </authorList>
    </citation>
    <scope>NUCLEOTIDE SEQUENCE [LARGE SCALE GENOMIC DNA]</scope>
    <source>
        <strain evidence="2 3">S08</strain>
    </source>
</reference>